<feature type="compositionally biased region" description="Low complexity" evidence="6">
    <location>
        <begin position="357"/>
        <end position="370"/>
    </location>
</feature>
<dbReference type="AlphaFoldDB" id="A0A5C5ZC24"/>
<dbReference type="PANTHER" id="PTHR42911:SF1">
    <property type="entry name" value="MODULATOR OF FTSH PROTEASE HFLC"/>
    <property type="match status" value="1"/>
</dbReference>
<dbReference type="EMBL" id="SJPJ01000001">
    <property type="protein sequence ID" value="TWT84698.1"/>
    <property type="molecule type" value="Genomic_DNA"/>
</dbReference>
<keyword evidence="4" id="KW-1133">Transmembrane helix</keyword>
<dbReference type="GO" id="GO:0016020">
    <property type="term" value="C:membrane"/>
    <property type="evidence" value="ECO:0007669"/>
    <property type="project" value="UniProtKB-SubCell"/>
</dbReference>
<dbReference type="GO" id="GO:0006508">
    <property type="term" value="P:proteolysis"/>
    <property type="evidence" value="ECO:0007669"/>
    <property type="project" value="UniProtKB-KW"/>
</dbReference>
<feature type="region of interest" description="Disordered" evidence="6">
    <location>
        <begin position="328"/>
        <end position="382"/>
    </location>
</feature>
<dbReference type="InterPro" id="IPR001107">
    <property type="entry name" value="Band_7"/>
</dbReference>
<keyword evidence="8" id="KW-0378">Hydrolase</keyword>
<keyword evidence="8" id="KW-0645">Protease</keyword>
<gene>
    <name evidence="8" type="primary">hflC</name>
    <name evidence="8" type="ORF">CA13_61780</name>
</gene>
<dbReference type="Gene3D" id="3.30.479.30">
    <property type="entry name" value="Band 7 domain"/>
    <property type="match status" value="1"/>
</dbReference>
<dbReference type="InterPro" id="IPR036013">
    <property type="entry name" value="Band_7/SPFH_dom_sf"/>
</dbReference>
<name>A0A5C5ZC24_9BACT</name>
<evidence type="ECO:0000256" key="1">
    <source>
        <dbReference type="ARBA" id="ARBA00004167"/>
    </source>
</evidence>
<comment type="similarity">
    <text evidence="2">Belongs to the band 7/mec-2 family. HflC subfamily.</text>
</comment>
<dbReference type="InterPro" id="IPR010200">
    <property type="entry name" value="HflC"/>
</dbReference>
<comment type="caution">
    <text evidence="8">The sequence shown here is derived from an EMBL/GenBank/DDBJ whole genome shotgun (WGS) entry which is preliminary data.</text>
</comment>
<reference evidence="8 9" key="1">
    <citation type="submission" date="2019-02" db="EMBL/GenBank/DDBJ databases">
        <title>Deep-cultivation of Planctomycetes and their phenomic and genomic characterization uncovers novel biology.</title>
        <authorList>
            <person name="Wiegand S."/>
            <person name="Jogler M."/>
            <person name="Boedeker C."/>
            <person name="Pinto D."/>
            <person name="Vollmers J."/>
            <person name="Rivas-Marin E."/>
            <person name="Kohn T."/>
            <person name="Peeters S.H."/>
            <person name="Heuer A."/>
            <person name="Rast P."/>
            <person name="Oberbeckmann S."/>
            <person name="Bunk B."/>
            <person name="Jeske O."/>
            <person name="Meyerdierks A."/>
            <person name="Storesund J.E."/>
            <person name="Kallscheuer N."/>
            <person name="Luecker S."/>
            <person name="Lage O.M."/>
            <person name="Pohl T."/>
            <person name="Merkel B.J."/>
            <person name="Hornburger P."/>
            <person name="Mueller R.-W."/>
            <person name="Bruemmer F."/>
            <person name="Labrenz M."/>
            <person name="Spormann A.M."/>
            <person name="Op Den Camp H."/>
            <person name="Overmann J."/>
            <person name="Amann R."/>
            <person name="Jetten M.S.M."/>
            <person name="Mascher T."/>
            <person name="Medema M.H."/>
            <person name="Devos D.P."/>
            <person name="Kaster A.-K."/>
            <person name="Ovreas L."/>
            <person name="Rohde M."/>
            <person name="Galperin M.Y."/>
            <person name="Jogler C."/>
        </authorList>
    </citation>
    <scope>NUCLEOTIDE SEQUENCE [LARGE SCALE GENOMIC DNA]</scope>
    <source>
        <strain evidence="8 9">CA13</strain>
    </source>
</reference>
<evidence type="ECO:0000256" key="2">
    <source>
        <dbReference type="ARBA" id="ARBA00007862"/>
    </source>
</evidence>
<protein>
    <submittedName>
        <fullName evidence="8">Modulator of FtsH protease HflC</fullName>
    </submittedName>
</protein>
<feature type="compositionally biased region" description="Basic and acidic residues" evidence="6">
    <location>
        <begin position="328"/>
        <end position="340"/>
    </location>
</feature>
<keyword evidence="3" id="KW-0812">Transmembrane</keyword>
<evidence type="ECO:0000313" key="8">
    <source>
        <dbReference type="EMBL" id="TWT84698.1"/>
    </source>
</evidence>
<dbReference type="SMART" id="SM00244">
    <property type="entry name" value="PHB"/>
    <property type="match status" value="1"/>
</dbReference>
<dbReference type="Pfam" id="PF01145">
    <property type="entry name" value="Band_7"/>
    <property type="match status" value="1"/>
</dbReference>
<sequence length="382" mass="42675">MKRASIPIVIIVLALVAIFGLSGAYTVSETEQIIITQFGKPVGEPISDAGLHFKIPFIQEVTRIEKRIMEWDGRPNEMPTKDKTYIVVDTFGRWRIKDAKQFFLRLRDERSAQSRLDDILGSETRNAIAKHELIEVIRTTKDRQPDRDATLVDAPGNIGMLYPIAMGRAKIEAEIFGKAAAKLTDFGIELLDVRFKRINYNESVRKRIFERMISERQQIAERFRSEGAGEAAKIMGKSERDLLSIESEAYKKVQEIHGVADAKATEIYAKAYNQSHESVAFYEFIMTMESYQDMLDQESTLILTTGSDIFKFLKNVEQPNDDAAAMKKAEHDANAKKAADDAAAAAKENAEAENAEVENAADANQAVDDAAANEKVETETGG</sequence>
<dbReference type="SUPFAM" id="SSF117892">
    <property type="entry name" value="Band 7/SPFH domain"/>
    <property type="match status" value="1"/>
</dbReference>
<evidence type="ECO:0000256" key="3">
    <source>
        <dbReference type="ARBA" id="ARBA00022692"/>
    </source>
</evidence>
<proteinExistence type="inferred from homology"/>
<dbReference type="PANTHER" id="PTHR42911">
    <property type="entry name" value="MODULATOR OF FTSH PROTEASE HFLC"/>
    <property type="match status" value="1"/>
</dbReference>
<evidence type="ECO:0000313" key="9">
    <source>
        <dbReference type="Proteomes" id="UP000315010"/>
    </source>
</evidence>
<accession>A0A5C5ZC24</accession>
<dbReference type="NCBIfam" id="TIGR01932">
    <property type="entry name" value="hflC"/>
    <property type="match status" value="1"/>
</dbReference>
<evidence type="ECO:0000256" key="4">
    <source>
        <dbReference type="ARBA" id="ARBA00022989"/>
    </source>
</evidence>
<dbReference type="CDD" id="cd03405">
    <property type="entry name" value="SPFH_HflC"/>
    <property type="match status" value="1"/>
</dbReference>
<feature type="domain" description="Band 7" evidence="7">
    <location>
        <begin position="22"/>
        <end position="212"/>
    </location>
</feature>
<keyword evidence="5" id="KW-0472">Membrane</keyword>
<keyword evidence="9" id="KW-1185">Reference proteome</keyword>
<evidence type="ECO:0000256" key="5">
    <source>
        <dbReference type="ARBA" id="ARBA00023136"/>
    </source>
</evidence>
<evidence type="ECO:0000256" key="6">
    <source>
        <dbReference type="SAM" id="MobiDB-lite"/>
    </source>
</evidence>
<comment type="subcellular location">
    <subcellularLocation>
        <location evidence="1">Membrane</location>
        <topology evidence="1">Single-pass membrane protein</topology>
    </subcellularLocation>
</comment>
<evidence type="ECO:0000259" key="7">
    <source>
        <dbReference type="SMART" id="SM00244"/>
    </source>
</evidence>
<organism evidence="8 9">
    <name type="scientific">Novipirellula herctigrandis</name>
    <dbReference type="NCBI Taxonomy" id="2527986"/>
    <lineage>
        <taxon>Bacteria</taxon>
        <taxon>Pseudomonadati</taxon>
        <taxon>Planctomycetota</taxon>
        <taxon>Planctomycetia</taxon>
        <taxon>Pirellulales</taxon>
        <taxon>Pirellulaceae</taxon>
        <taxon>Novipirellula</taxon>
    </lineage>
</organism>
<feature type="compositionally biased region" description="Basic and acidic residues" evidence="6">
    <location>
        <begin position="372"/>
        <end position="382"/>
    </location>
</feature>
<dbReference type="Proteomes" id="UP000315010">
    <property type="component" value="Unassembled WGS sequence"/>
</dbReference>
<dbReference type="GO" id="GO:0008233">
    <property type="term" value="F:peptidase activity"/>
    <property type="evidence" value="ECO:0007669"/>
    <property type="project" value="UniProtKB-KW"/>
</dbReference>